<dbReference type="Proteomes" id="UP001164746">
    <property type="component" value="Chromosome 10"/>
</dbReference>
<keyword evidence="2" id="KW-1185">Reference proteome</keyword>
<sequence>LIKPSKRHGSKRVPEVDNISYNVFRNDIETGKTPSDWGKGVLSPILKPAEKHAIQAAYKNVNIRLYVKVNGILSEWFNINQVLRRE</sequence>
<protein>
    <submittedName>
        <fullName evidence="1">Uncharacterized protein</fullName>
    </submittedName>
</protein>
<feature type="non-terminal residue" evidence="1">
    <location>
        <position position="1"/>
    </location>
</feature>
<feature type="non-terminal residue" evidence="1">
    <location>
        <position position="86"/>
    </location>
</feature>
<accession>A0ABY7FA21</accession>
<name>A0ABY7FA21_MYAAR</name>
<gene>
    <name evidence="1" type="ORF">MAR_030760</name>
</gene>
<reference evidence="1" key="1">
    <citation type="submission" date="2022-11" db="EMBL/GenBank/DDBJ databases">
        <title>Centuries of genome instability and evolution in soft-shell clam transmissible cancer (bioRxiv).</title>
        <authorList>
            <person name="Hart S.F.M."/>
            <person name="Yonemitsu M.A."/>
            <person name="Giersch R.M."/>
            <person name="Beal B.F."/>
            <person name="Arriagada G."/>
            <person name="Davis B.W."/>
            <person name="Ostrander E.A."/>
            <person name="Goff S.P."/>
            <person name="Metzger M.J."/>
        </authorList>
    </citation>
    <scope>NUCLEOTIDE SEQUENCE</scope>
    <source>
        <strain evidence="1">MELC-2E11</strain>
        <tissue evidence="1">Siphon/mantle</tissue>
    </source>
</reference>
<organism evidence="1 2">
    <name type="scientific">Mya arenaria</name>
    <name type="common">Soft-shell clam</name>
    <dbReference type="NCBI Taxonomy" id="6604"/>
    <lineage>
        <taxon>Eukaryota</taxon>
        <taxon>Metazoa</taxon>
        <taxon>Spiralia</taxon>
        <taxon>Lophotrochozoa</taxon>
        <taxon>Mollusca</taxon>
        <taxon>Bivalvia</taxon>
        <taxon>Autobranchia</taxon>
        <taxon>Heteroconchia</taxon>
        <taxon>Euheterodonta</taxon>
        <taxon>Imparidentia</taxon>
        <taxon>Neoheterodontei</taxon>
        <taxon>Myida</taxon>
        <taxon>Myoidea</taxon>
        <taxon>Myidae</taxon>
        <taxon>Mya</taxon>
    </lineage>
</organism>
<evidence type="ECO:0000313" key="1">
    <source>
        <dbReference type="EMBL" id="WAR16166.1"/>
    </source>
</evidence>
<proteinExistence type="predicted"/>
<evidence type="ECO:0000313" key="2">
    <source>
        <dbReference type="Proteomes" id="UP001164746"/>
    </source>
</evidence>
<dbReference type="EMBL" id="CP111021">
    <property type="protein sequence ID" value="WAR16166.1"/>
    <property type="molecule type" value="Genomic_DNA"/>
</dbReference>